<keyword evidence="2" id="KW-1133">Transmembrane helix</keyword>
<evidence type="ECO:0000256" key="2">
    <source>
        <dbReference type="SAM" id="Phobius"/>
    </source>
</evidence>
<proteinExistence type="predicted"/>
<accession>A0A2T7E7X8</accession>
<organism evidence="3 4">
    <name type="scientific">Panicum hallii var. hallii</name>
    <dbReference type="NCBI Taxonomy" id="1504633"/>
    <lineage>
        <taxon>Eukaryota</taxon>
        <taxon>Viridiplantae</taxon>
        <taxon>Streptophyta</taxon>
        <taxon>Embryophyta</taxon>
        <taxon>Tracheophyta</taxon>
        <taxon>Spermatophyta</taxon>
        <taxon>Magnoliopsida</taxon>
        <taxon>Liliopsida</taxon>
        <taxon>Poales</taxon>
        <taxon>Poaceae</taxon>
        <taxon>PACMAD clade</taxon>
        <taxon>Panicoideae</taxon>
        <taxon>Panicodae</taxon>
        <taxon>Paniceae</taxon>
        <taxon>Panicinae</taxon>
        <taxon>Panicum</taxon>
        <taxon>Panicum sect. Panicum</taxon>
    </lineage>
</organism>
<dbReference type="Proteomes" id="UP000244336">
    <property type="component" value="Chromosome 3"/>
</dbReference>
<keyword evidence="4" id="KW-1185">Reference proteome</keyword>
<dbReference type="OrthoDB" id="682251at2759"/>
<evidence type="ECO:0000313" key="3">
    <source>
        <dbReference type="EMBL" id="PUZ63930.1"/>
    </source>
</evidence>
<feature type="transmembrane region" description="Helical" evidence="2">
    <location>
        <begin position="81"/>
        <end position="98"/>
    </location>
</feature>
<feature type="compositionally biased region" description="Low complexity" evidence="1">
    <location>
        <begin position="1"/>
        <end position="17"/>
    </location>
</feature>
<gene>
    <name evidence="3" type="ORF">GQ55_3G105100</name>
</gene>
<feature type="region of interest" description="Disordered" evidence="1">
    <location>
        <begin position="1"/>
        <end position="20"/>
    </location>
</feature>
<evidence type="ECO:0000313" key="4">
    <source>
        <dbReference type="Proteomes" id="UP000244336"/>
    </source>
</evidence>
<sequence length="201" mass="22235">MSSPPALLSSPAAQQLPPWRPHRRRLVPRPACAWRSSLILAHRSGAPYRPQPQPRLVAAQSHPPPPLPAAGAVRRDAETGLALLLVVLAAVLVLGLLVKHSLLVLVKYLDWRYQRAGQVMSCFLSLTILSFTACRALHKLETAANKLAKVVAEEAPGTLSSLKLSFLEINDLTSQLKNLRKRLTISRFWSYRTGWPKYGNT</sequence>
<dbReference type="PANTHER" id="PTHR33825">
    <property type="entry name" value="CHITINASE-LIKE PROTEIN"/>
    <property type="match status" value="1"/>
</dbReference>
<dbReference type="Gramene" id="PUZ63930">
    <property type="protein sequence ID" value="PUZ63930"/>
    <property type="gene ID" value="GQ55_3G105100"/>
</dbReference>
<dbReference type="AlphaFoldDB" id="A0A2T7E7X8"/>
<name>A0A2T7E7X8_9POAL</name>
<protein>
    <submittedName>
        <fullName evidence="3">Uncharacterized protein</fullName>
    </submittedName>
</protein>
<reference evidence="3 4" key="1">
    <citation type="submission" date="2018-04" db="EMBL/GenBank/DDBJ databases">
        <title>WGS assembly of Panicum hallii var. hallii HAL2.</title>
        <authorList>
            <person name="Lovell J."/>
            <person name="Jenkins J."/>
            <person name="Lowry D."/>
            <person name="Mamidi S."/>
            <person name="Sreedasyam A."/>
            <person name="Weng X."/>
            <person name="Barry K."/>
            <person name="Bonette J."/>
            <person name="Campitelli B."/>
            <person name="Daum C."/>
            <person name="Gordon S."/>
            <person name="Gould B."/>
            <person name="Lipzen A."/>
            <person name="MacQueen A."/>
            <person name="Palacio-Mejia J."/>
            <person name="Plott C."/>
            <person name="Shakirov E."/>
            <person name="Shu S."/>
            <person name="Yoshinaga Y."/>
            <person name="Zane M."/>
            <person name="Rokhsar D."/>
            <person name="Grimwood J."/>
            <person name="Schmutz J."/>
            <person name="Juenger T."/>
        </authorList>
    </citation>
    <scope>NUCLEOTIDE SEQUENCE [LARGE SCALE GENOMIC DNA]</scope>
    <source>
        <strain evidence="4">cv. HAL2</strain>
    </source>
</reference>
<dbReference type="EMBL" id="CM009751">
    <property type="protein sequence ID" value="PUZ63930.1"/>
    <property type="molecule type" value="Genomic_DNA"/>
</dbReference>
<keyword evidence="2" id="KW-0472">Membrane</keyword>
<dbReference type="PANTHER" id="PTHR33825:SF4">
    <property type="entry name" value="OS05G0137600 PROTEIN"/>
    <property type="match status" value="1"/>
</dbReference>
<evidence type="ECO:0000256" key="1">
    <source>
        <dbReference type="SAM" id="MobiDB-lite"/>
    </source>
</evidence>
<keyword evidence="2" id="KW-0812">Transmembrane</keyword>